<dbReference type="PROSITE" id="PS51219">
    <property type="entry name" value="DPCK"/>
    <property type="match status" value="1"/>
</dbReference>
<dbReference type="UniPathway" id="UPA00241">
    <property type="reaction ID" value="UER00356"/>
</dbReference>
<name>A0A3M6QRL9_9BURK</name>
<dbReference type="GO" id="GO:0015937">
    <property type="term" value="P:coenzyme A biosynthetic process"/>
    <property type="evidence" value="ECO:0007669"/>
    <property type="project" value="UniProtKB-UniRule"/>
</dbReference>
<gene>
    <name evidence="5" type="primary">coaE</name>
    <name evidence="7" type="ORF">D8I35_10420</name>
</gene>
<evidence type="ECO:0000256" key="1">
    <source>
        <dbReference type="ARBA" id="ARBA00009018"/>
    </source>
</evidence>
<dbReference type="InterPro" id="IPR027417">
    <property type="entry name" value="P-loop_NTPase"/>
</dbReference>
<dbReference type="GO" id="GO:0005737">
    <property type="term" value="C:cytoplasm"/>
    <property type="evidence" value="ECO:0007669"/>
    <property type="project" value="UniProtKB-SubCell"/>
</dbReference>
<keyword evidence="2 5" id="KW-0547">Nucleotide-binding</keyword>
<dbReference type="RefSeq" id="WP_122229035.1">
    <property type="nucleotide sequence ID" value="NZ_RDQO01000003.1"/>
</dbReference>
<dbReference type="CDD" id="cd02022">
    <property type="entry name" value="DPCK"/>
    <property type="match status" value="1"/>
</dbReference>
<dbReference type="Pfam" id="PF01121">
    <property type="entry name" value="CoaE"/>
    <property type="match status" value="1"/>
</dbReference>
<keyword evidence="4 5" id="KW-0173">Coenzyme A biosynthesis</keyword>
<dbReference type="Gene3D" id="3.40.50.300">
    <property type="entry name" value="P-loop containing nucleotide triphosphate hydrolases"/>
    <property type="match status" value="1"/>
</dbReference>
<keyword evidence="3 5" id="KW-0067">ATP-binding</keyword>
<keyword evidence="5 7" id="KW-0808">Transferase</keyword>
<dbReference type="PANTHER" id="PTHR10695">
    <property type="entry name" value="DEPHOSPHO-COA KINASE-RELATED"/>
    <property type="match status" value="1"/>
</dbReference>
<comment type="similarity">
    <text evidence="1 5">Belongs to the CoaE family.</text>
</comment>
<comment type="pathway">
    <text evidence="5">Cofactor biosynthesis; coenzyme A biosynthesis; CoA from (R)-pantothenate: step 5/5.</text>
</comment>
<evidence type="ECO:0000313" key="8">
    <source>
        <dbReference type="Proteomes" id="UP000278006"/>
    </source>
</evidence>
<dbReference type="InterPro" id="IPR001977">
    <property type="entry name" value="Depp_CoAkinase"/>
</dbReference>
<dbReference type="HAMAP" id="MF_00376">
    <property type="entry name" value="Dephospho_CoA_kinase"/>
    <property type="match status" value="1"/>
</dbReference>
<comment type="subcellular location">
    <subcellularLocation>
        <location evidence="5">Cytoplasm</location>
    </subcellularLocation>
</comment>
<evidence type="ECO:0000256" key="2">
    <source>
        <dbReference type="ARBA" id="ARBA00022741"/>
    </source>
</evidence>
<dbReference type="AlphaFoldDB" id="A0A3M6QRL9"/>
<keyword evidence="5 7" id="KW-0418">Kinase</keyword>
<dbReference type="NCBIfam" id="TIGR00152">
    <property type="entry name" value="dephospho-CoA kinase"/>
    <property type="match status" value="1"/>
</dbReference>
<keyword evidence="5" id="KW-0963">Cytoplasm</keyword>
<dbReference type="SUPFAM" id="SSF52540">
    <property type="entry name" value="P-loop containing nucleoside triphosphate hydrolases"/>
    <property type="match status" value="1"/>
</dbReference>
<comment type="catalytic activity">
    <reaction evidence="5">
        <text>3'-dephospho-CoA + ATP = ADP + CoA + H(+)</text>
        <dbReference type="Rhea" id="RHEA:18245"/>
        <dbReference type="ChEBI" id="CHEBI:15378"/>
        <dbReference type="ChEBI" id="CHEBI:30616"/>
        <dbReference type="ChEBI" id="CHEBI:57287"/>
        <dbReference type="ChEBI" id="CHEBI:57328"/>
        <dbReference type="ChEBI" id="CHEBI:456216"/>
        <dbReference type="EC" id="2.7.1.24"/>
    </reaction>
</comment>
<evidence type="ECO:0000313" key="7">
    <source>
        <dbReference type="EMBL" id="RMX05613.1"/>
    </source>
</evidence>
<feature type="binding site" evidence="5">
    <location>
        <begin position="29"/>
        <end position="34"/>
    </location>
    <ligand>
        <name>ATP</name>
        <dbReference type="ChEBI" id="CHEBI:30616"/>
    </ligand>
</feature>
<dbReference type="PANTHER" id="PTHR10695:SF46">
    <property type="entry name" value="BIFUNCTIONAL COENZYME A SYNTHASE-RELATED"/>
    <property type="match status" value="1"/>
</dbReference>
<dbReference type="GO" id="GO:0005524">
    <property type="term" value="F:ATP binding"/>
    <property type="evidence" value="ECO:0007669"/>
    <property type="project" value="UniProtKB-UniRule"/>
</dbReference>
<dbReference type="GO" id="GO:0004140">
    <property type="term" value="F:dephospho-CoA kinase activity"/>
    <property type="evidence" value="ECO:0007669"/>
    <property type="project" value="UniProtKB-UniRule"/>
</dbReference>
<evidence type="ECO:0000256" key="3">
    <source>
        <dbReference type="ARBA" id="ARBA00022840"/>
    </source>
</evidence>
<comment type="caution">
    <text evidence="7">The sequence shown here is derived from an EMBL/GenBank/DDBJ whole genome shotgun (WGS) entry which is preliminary data.</text>
</comment>
<proteinExistence type="inferred from homology"/>
<keyword evidence="8" id="KW-1185">Reference proteome</keyword>
<dbReference type="EC" id="2.7.1.24" evidence="5 6"/>
<organism evidence="7 8">
    <name type="scientific">Corticibacter populi</name>
    <dbReference type="NCBI Taxonomy" id="1550736"/>
    <lineage>
        <taxon>Bacteria</taxon>
        <taxon>Pseudomonadati</taxon>
        <taxon>Pseudomonadota</taxon>
        <taxon>Betaproteobacteria</taxon>
        <taxon>Burkholderiales</taxon>
        <taxon>Comamonadaceae</taxon>
        <taxon>Corticibacter</taxon>
    </lineage>
</organism>
<protein>
    <recommendedName>
        <fullName evidence="5 6">Dephospho-CoA kinase</fullName>
        <ecNumber evidence="5 6">2.7.1.24</ecNumber>
    </recommendedName>
    <alternativeName>
        <fullName evidence="5">Dephosphocoenzyme A kinase</fullName>
    </alternativeName>
</protein>
<dbReference type="OrthoDB" id="9812943at2"/>
<dbReference type="Proteomes" id="UP000278006">
    <property type="component" value="Unassembled WGS sequence"/>
</dbReference>
<comment type="function">
    <text evidence="5">Catalyzes the phosphorylation of the 3'-hydroxyl group of dephosphocoenzyme A to form coenzyme A.</text>
</comment>
<sequence>MTAGHLSATITTGSGHGRLRRIGLTGGIGSGKSTVARMWRARFASQLIDADAISRSLTAAGGAAIEPIAAHFGDSAIGADGAMDRDRMRARVFADPAARQQLQAILHPLIQQAMVEALCQAAQQGFSSALLDIPLLVESTHWRDRLDAVIVVDCPEALQILRVMQRSGLSESVTRSIIANQASRSQRLAAADTVICNGDIPLLELEQQVIRAGEVMLATA</sequence>
<dbReference type="EMBL" id="RDQO01000003">
    <property type="protein sequence ID" value="RMX05613.1"/>
    <property type="molecule type" value="Genomic_DNA"/>
</dbReference>
<evidence type="ECO:0000256" key="4">
    <source>
        <dbReference type="ARBA" id="ARBA00022993"/>
    </source>
</evidence>
<evidence type="ECO:0000256" key="5">
    <source>
        <dbReference type="HAMAP-Rule" id="MF_00376"/>
    </source>
</evidence>
<accession>A0A3M6QRL9</accession>
<reference evidence="7 8" key="1">
    <citation type="submission" date="2018-10" db="EMBL/GenBank/DDBJ databases">
        <title>Draft genome of Cortibacter populi DSM10536.</title>
        <authorList>
            <person name="Bernier A.-M."/>
            <person name="Bernard K."/>
        </authorList>
    </citation>
    <scope>NUCLEOTIDE SEQUENCE [LARGE SCALE GENOMIC DNA]</scope>
    <source>
        <strain evidence="7 8">DSM 105136</strain>
    </source>
</reference>
<evidence type="ECO:0000256" key="6">
    <source>
        <dbReference type="NCBIfam" id="TIGR00152"/>
    </source>
</evidence>